<keyword evidence="2" id="KW-1133">Transmembrane helix</keyword>
<organism evidence="3 4">
    <name type="scientific">Novipirellula artificiosorum</name>
    <dbReference type="NCBI Taxonomy" id="2528016"/>
    <lineage>
        <taxon>Bacteria</taxon>
        <taxon>Pseudomonadati</taxon>
        <taxon>Planctomycetota</taxon>
        <taxon>Planctomycetia</taxon>
        <taxon>Pirellulales</taxon>
        <taxon>Pirellulaceae</taxon>
        <taxon>Novipirellula</taxon>
    </lineage>
</organism>
<proteinExistence type="predicted"/>
<keyword evidence="2" id="KW-0812">Transmembrane</keyword>
<evidence type="ECO:0000256" key="2">
    <source>
        <dbReference type="SAM" id="Phobius"/>
    </source>
</evidence>
<feature type="transmembrane region" description="Helical" evidence="2">
    <location>
        <begin position="65"/>
        <end position="85"/>
    </location>
</feature>
<evidence type="ECO:0000313" key="4">
    <source>
        <dbReference type="Proteomes" id="UP000319143"/>
    </source>
</evidence>
<sequence>MPEPEFIHDRDRQHSEALAHQQPDDDIRLPSSTREGADDPSSWGDEPMGSNVDSGDGDFKSTRGILAGLGIVILAGLIGFGVWAGREASVDAEQQHPNWQHVEAATAASQPGAEKVVQISDNGDLQLASAIEVNQQSADRNSSRQIRSLLARGDLFAATAALQSLQSFPDGDPDVMPPQIAPDSELESALRDRNTELFELQLFDCCDEDGDVVEILVNGVPFATVPILHQGAKVTVPLQSGSNTVSVVGVRDGGGGITISFKTSRGNYFCQKMIVGQTHQMGVIVN</sequence>
<evidence type="ECO:0000313" key="3">
    <source>
        <dbReference type="EMBL" id="TWU34894.1"/>
    </source>
</evidence>
<name>A0A5C6DFY7_9BACT</name>
<dbReference type="AlphaFoldDB" id="A0A5C6DFY7"/>
<feature type="compositionally biased region" description="Basic and acidic residues" evidence="1">
    <location>
        <begin position="1"/>
        <end position="28"/>
    </location>
</feature>
<keyword evidence="4" id="KW-1185">Reference proteome</keyword>
<evidence type="ECO:0000256" key="1">
    <source>
        <dbReference type="SAM" id="MobiDB-lite"/>
    </source>
</evidence>
<dbReference type="EMBL" id="SJPV01000007">
    <property type="protein sequence ID" value="TWU34894.1"/>
    <property type="molecule type" value="Genomic_DNA"/>
</dbReference>
<dbReference type="Proteomes" id="UP000319143">
    <property type="component" value="Unassembled WGS sequence"/>
</dbReference>
<feature type="region of interest" description="Disordered" evidence="1">
    <location>
        <begin position="1"/>
        <end position="56"/>
    </location>
</feature>
<keyword evidence="2" id="KW-0472">Membrane</keyword>
<accession>A0A5C6DFY7</accession>
<reference evidence="3 4" key="1">
    <citation type="submission" date="2019-02" db="EMBL/GenBank/DDBJ databases">
        <title>Deep-cultivation of Planctomycetes and their phenomic and genomic characterization uncovers novel biology.</title>
        <authorList>
            <person name="Wiegand S."/>
            <person name="Jogler M."/>
            <person name="Boedeker C."/>
            <person name="Pinto D."/>
            <person name="Vollmers J."/>
            <person name="Rivas-Marin E."/>
            <person name="Kohn T."/>
            <person name="Peeters S.H."/>
            <person name="Heuer A."/>
            <person name="Rast P."/>
            <person name="Oberbeckmann S."/>
            <person name="Bunk B."/>
            <person name="Jeske O."/>
            <person name="Meyerdierks A."/>
            <person name="Storesund J.E."/>
            <person name="Kallscheuer N."/>
            <person name="Luecker S."/>
            <person name="Lage O.M."/>
            <person name="Pohl T."/>
            <person name="Merkel B.J."/>
            <person name="Hornburger P."/>
            <person name="Mueller R.-W."/>
            <person name="Bruemmer F."/>
            <person name="Labrenz M."/>
            <person name="Spormann A.M."/>
            <person name="Op Den Camp H."/>
            <person name="Overmann J."/>
            <person name="Amann R."/>
            <person name="Jetten M.S.M."/>
            <person name="Mascher T."/>
            <person name="Medema M.H."/>
            <person name="Devos D.P."/>
            <person name="Kaster A.-K."/>
            <person name="Ovreas L."/>
            <person name="Rohde M."/>
            <person name="Galperin M.Y."/>
            <person name="Jogler C."/>
        </authorList>
    </citation>
    <scope>NUCLEOTIDE SEQUENCE [LARGE SCALE GENOMIC DNA]</scope>
    <source>
        <strain evidence="3 4">Poly41</strain>
    </source>
</reference>
<dbReference type="RefSeq" id="WP_146528332.1">
    <property type="nucleotide sequence ID" value="NZ_SJPV01000007.1"/>
</dbReference>
<comment type="caution">
    <text evidence="3">The sequence shown here is derived from an EMBL/GenBank/DDBJ whole genome shotgun (WGS) entry which is preliminary data.</text>
</comment>
<protein>
    <submittedName>
        <fullName evidence="3">Uncharacterized protein</fullName>
    </submittedName>
</protein>
<gene>
    <name evidence="3" type="ORF">Poly41_40370</name>
</gene>